<organism evidence="1 2">
    <name type="scientific">Calocera viscosa (strain TUFC12733)</name>
    <dbReference type="NCBI Taxonomy" id="1330018"/>
    <lineage>
        <taxon>Eukaryota</taxon>
        <taxon>Fungi</taxon>
        <taxon>Dikarya</taxon>
        <taxon>Basidiomycota</taxon>
        <taxon>Agaricomycotina</taxon>
        <taxon>Dacrymycetes</taxon>
        <taxon>Dacrymycetales</taxon>
        <taxon>Dacrymycetaceae</taxon>
        <taxon>Calocera</taxon>
    </lineage>
</organism>
<dbReference type="AlphaFoldDB" id="A0A167II72"/>
<dbReference type="OrthoDB" id="10622559at2759"/>
<dbReference type="Proteomes" id="UP000076738">
    <property type="component" value="Unassembled WGS sequence"/>
</dbReference>
<accession>A0A167II72</accession>
<evidence type="ECO:0000313" key="1">
    <source>
        <dbReference type="EMBL" id="KZO92669.1"/>
    </source>
</evidence>
<proteinExistence type="predicted"/>
<evidence type="ECO:0000313" key="2">
    <source>
        <dbReference type="Proteomes" id="UP000076738"/>
    </source>
</evidence>
<sequence length="375" mass="41857">MTRFNHGYSVIRLPGSQPSMHWDSVLEDRPDMDRQQVADYHTYMDMYAEEEQKQRRPRYLHELDPELLDTVFYAPDEKVDVQEMWRQLEREEKLEQESIELPNSLSLRAAGSSASQVDDSGRESLAYLLEDIDESVGTDEEEDFLLCDLSNAADMVSCHPRHERIDEQYTQGLAHGKILPSSDSDVMMVENMLTSDEACDQTMVDDVGLSSSGSSGSSTAHSASPFLPLSSSKDHLFARTQFIDVQDPHADLPSLDAGPPFSATATQFSSLLTPEDTMFPSFVHTEDDTISECNTPSFGSISFSEESSFVPHNISFASEDSPASSTRFPSSMSSKQNHIGLSFHKVPILSSPEKAQLFTRRMLRTSSSPRQEATS</sequence>
<protein>
    <submittedName>
        <fullName evidence="1">Uncharacterized protein</fullName>
    </submittedName>
</protein>
<reference evidence="1 2" key="1">
    <citation type="journal article" date="2016" name="Mol. Biol. Evol.">
        <title>Comparative Genomics of Early-Diverging Mushroom-Forming Fungi Provides Insights into the Origins of Lignocellulose Decay Capabilities.</title>
        <authorList>
            <person name="Nagy L.G."/>
            <person name="Riley R."/>
            <person name="Tritt A."/>
            <person name="Adam C."/>
            <person name="Daum C."/>
            <person name="Floudas D."/>
            <person name="Sun H."/>
            <person name="Yadav J.S."/>
            <person name="Pangilinan J."/>
            <person name="Larsson K.H."/>
            <person name="Matsuura K."/>
            <person name="Barry K."/>
            <person name="Labutti K."/>
            <person name="Kuo R."/>
            <person name="Ohm R.A."/>
            <person name="Bhattacharya S.S."/>
            <person name="Shirouzu T."/>
            <person name="Yoshinaga Y."/>
            <person name="Martin F.M."/>
            <person name="Grigoriev I.V."/>
            <person name="Hibbett D.S."/>
        </authorList>
    </citation>
    <scope>NUCLEOTIDE SEQUENCE [LARGE SCALE GENOMIC DNA]</scope>
    <source>
        <strain evidence="1 2">TUFC12733</strain>
    </source>
</reference>
<dbReference type="EMBL" id="KV417308">
    <property type="protein sequence ID" value="KZO92669.1"/>
    <property type="molecule type" value="Genomic_DNA"/>
</dbReference>
<keyword evidence="2" id="KW-1185">Reference proteome</keyword>
<name>A0A167II72_CALVF</name>
<gene>
    <name evidence="1" type="ORF">CALVIDRAFT_529982</name>
</gene>